<proteinExistence type="predicted"/>
<sequence length="152" mass="16623">MAPESSTTKSGFSDTERAAMQQRAEELRSMKGVKGAAKKAKELEACLSAIAELPETDRAIAERLHVMVSEEAPGLDPKTWYGFPTYAQDGKNILFYQPASKFDTRYGTVNFAEDAAIDDGEMWAVSFALLEMTEAAEKKIRGLIRRAVAPAG</sequence>
<evidence type="ECO:0000256" key="1">
    <source>
        <dbReference type="SAM" id="MobiDB-lite"/>
    </source>
</evidence>
<evidence type="ECO:0008006" key="4">
    <source>
        <dbReference type="Google" id="ProtNLM"/>
    </source>
</evidence>
<feature type="compositionally biased region" description="Polar residues" evidence="1">
    <location>
        <begin position="1"/>
        <end position="13"/>
    </location>
</feature>
<name>A0ABZ0VC51_9MICO</name>
<feature type="region of interest" description="Disordered" evidence="1">
    <location>
        <begin position="1"/>
        <end position="31"/>
    </location>
</feature>
<keyword evidence="3" id="KW-1185">Reference proteome</keyword>
<protein>
    <recommendedName>
        <fullName evidence="4">YdhG-like domain-containing protein</fullName>
    </recommendedName>
</protein>
<organism evidence="2 3">
    <name type="scientific">Microbacterium invictum</name>
    <dbReference type="NCBI Taxonomy" id="515415"/>
    <lineage>
        <taxon>Bacteria</taxon>
        <taxon>Bacillati</taxon>
        <taxon>Actinomycetota</taxon>
        <taxon>Actinomycetes</taxon>
        <taxon>Micrococcales</taxon>
        <taxon>Microbacteriaceae</taxon>
        <taxon>Microbacterium</taxon>
    </lineage>
</organism>
<dbReference type="Proteomes" id="UP001324533">
    <property type="component" value="Chromosome"/>
</dbReference>
<dbReference type="SUPFAM" id="SSF159888">
    <property type="entry name" value="YdhG-like"/>
    <property type="match status" value="1"/>
</dbReference>
<dbReference type="EMBL" id="CP139779">
    <property type="protein sequence ID" value="WQB71203.1"/>
    <property type="molecule type" value="Genomic_DNA"/>
</dbReference>
<gene>
    <name evidence="2" type="ORF">T9R20_04335</name>
</gene>
<accession>A0ABZ0VC51</accession>
<evidence type="ECO:0000313" key="3">
    <source>
        <dbReference type="Proteomes" id="UP001324533"/>
    </source>
</evidence>
<reference evidence="2 3" key="1">
    <citation type="submission" date="2023-06" db="EMBL/GenBank/DDBJ databases">
        <title>Rock-solubilizing bacteria, Microbacterium invictum, promotes re-establishment of vegetation in rocky wasteland by accelerating rock bio-weathering and reshaping soil bacterial community.</title>
        <authorList>
            <person name="Liu C."/>
        </authorList>
    </citation>
    <scope>NUCLEOTIDE SEQUENCE [LARGE SCALE GENOMIC DNA]</scope>
    <source>
        <strain evidence="2 3">X-18</strain>
    </source>
</reference>
<dbReference type="RefSeq" id="WP_322411321.1">
    <property type="nucleotide sequence ID" value="NZ_CP139779.1"/>
</dbReference>
<evidence type="ECO:0000313" key="2">
    <source>
        <dbReference type="EMBL" id="WQB71203.1"/>
    </source>
</evidence>